<dbReference type="SMART" id="SM00516">
    <property type="entry name" value="SEC14"/>
    <property type="match status" value="1"/>
</dbReference>
<keyword evidence="3" id="KW-1185">Reference proteome</keyword>
<dbReference type="CDD" id="cd00170">
    <property type="entry name" value="SEC14"/>
    <property type="match status" value="1"/>
</dbReference>
<dbReference type="InterPro" id="IPR001251">
    <property type="entry name" value="CRAL-TRIO_dom"/>
</dbReference>
<protein>
    <recommendedName>
        <fullName evidence="1">CRAL-TRIO domain-containing protein</fullName>
    </recommendedName>
</protein>
<dbReference type="SUPFAM" id="SSF52087">
    <property type="entry name" value="CRAL/TRIO domain"/>
    <property type="match status" value="1"/>
</dbReference>
<dbReference type="PANTHER" id="PTHR46277:SF19">
    <property type="entry name" value="RANDOM SLUG PROTEIN 5-LIKE"/>
    <property type="match status" value="1"/>
</dbReference>
<feature type="domain" description="CRAL-TRIO" evidence="1">
    <location>
        <begin position="91"/>
        <end position="253"/>
    </location>
</feature>
<dbReference type="SUPFAM" id="SSF46938">
    <property type="entry name" value="CRAL/TRIO N-terminal domain"/>
    <property type="match status" value="1"/>
</dbReference>
<dbReference type="Proteomes" id="UP001497480">
    <property type="component" value="Unassembled WGS sequence"/>
</dbReference>
<proteinExistence type="predicted"/>
<evidence type="ECO:0000313" key="3">
    <source>
        <dbReference type="Proteomes" id="UP001497480"/>
    </source>
</evidence>
<comment type="caution">
    <text evidence="2">The sequence shown here is derived from an EMBL/GenBank/DDBJ whole genome shotgun (WGS) entry which is preliminary data.</text>
</comment>
<sequence>MADNRTKEGGAIVQVVVDDGGVEKDSSESEITKIHLMRDFVETRDPSSKEDDLMLRRFLRFRDLDIEKASTMFLKYLKWRHSFVPNGSISQQEILNELAHDKVFAQGHDKSGRPIAIFCGAKHFQNKNGLEEFKRFVVYAFDKLCASMPPGQEKFFVIGDLKGWKYSNCDVRGYICALNILQDYYPERLGKCLIVHAPYMFMKVWKLIYPVLDDKTKKKIIFVENKKLKSTLMEDIDENQLAEIHGGPLPLVPIQHI</sequence>
<gene>
    <name evidence="2" type="ORF">LLUT_LOCUS26314</name>
</gene>
<evidence type="ECO:0000313" key="2">
    <source>
        <dbReference type="EMBL" id="CAL0325254.1"/>
    </source>
</evidence>
<dbReference type="AlphaFoldDB" id="A0AAV1XWD0"/>
<dbReference type="InterPro" id="IPR036273">
    <property type="entry name" value="CRAL/TRIO_N_dom_sf"/>
</dbReference>
<dbReference type="PANTHER" id="PTHR46277">
    <property type="entry name" value="OS03G0850700 PROTEIN"/>
    <property type="match status" value="1"/>
</dbReference>
<dbReference type="InterPro" id="IPR011074">
    <property type="entry name" value="CRAL/TRIO_N_dom"/>
</dbReference>
<dbReference type="SMART" id="SM01100">
    <property type="entry name" value="CRAL_TRIO_N"/>
    <property type="match status" value="1"/>
</dbReference>
<dbReference type="InterPro" id="IPR036865">
    <property type="entry name" value="CRAL-TRIO_dom_sf"/>
</dbReference>
<dbReference type="EMBL" id="CAXHTB010000018">
    <property type="protein sequence ID" value="CAL0325254.1"/>
    <property type="molecule type" value="Genomic_DNA"/>
</dbReference>
<organism evidence="2 3">
    <name type="scientific">Lupinus luteus</name>
    <name type="common">European yellow lupine</name>
    <dbReference type="NCBI Taxonomy" id="3873"/>
    <lineage>
        <taxon>Eukaryota</taxon>
        <taxon>Viridiplantae</taxon>
        <taxon>Streptophyta</taxon>
        <taxon>Embryophyta</taxon>
        <taxon>Tracheophyta</taxon>
        <taxon>Spermatophyta</taxon>
        <taxon>Magnoliopsida</taxon>
        <taxon>eudicotyledons</taxon>
        <taxon>Gunneridae</taxon>
        <taxon>Pentapetalae</taxon>
        <taxon>rosids</taxon>
        <taxon>fabids</taxon>
        <taxon>Fabales</taxon>
        <taxon>Fabaceae</taxon>
        <taxon>Papilionoideae</taxon>
        <taxon>50 kb inversion clade</taxon>
        <taxon>genistoids sensu lato</taxon>
        <taxon>core genistoids</taxon>
        <taxon>Genisteae</taxon>
        <taxon>Lupinus</taxon>
    </lineage>
</organism>
<dbReference type="Gene3D" id="3.40.525.10">
    <property type="entry name" value="CRAL-TRIO lipid binding domain"/>
    <property type="match status" value="1"/>
</dbReference>
<accession>A0AAV1XWD0</accession>
<dbReference type="Pfam" id="PF00650">
    <property type="entry name" value="CRAL_TRIO"/>
    <property type="match status" value="1"/>
</dbReference>
<evidence type="ECO:0000259" key="1">
    <source>
        <dbReference type="PROSITE" id="PS50191"/>
    </source>
</evidence>
<name>A0AAV1XWD0_LUPLU</name>
<reference evidence="2 3" key="1">
    <citation type="submission" date="2024-03" db="EMBL/GenBank/DDBJ databases">
        <authorList>
            <person name="Martinez-Hernandez J."/>
        </authorList>
    </citation>
    <scope>NUCLEOTIDE SEQUENCE [LARGE SCALE GENOMIC DNA]</scope>
</reference>
<dbReference type="PROSITE" id="PS50191">
    <property type="entry name" value="CRAL_TRIO"/>
    <property type="match status" value="1"/>
</dbReference>